<comment type="caution">
    <text evidence="2">The sequence shown here is derived from an EMBL/GenBank/DDBJ whole genome shotgun (WGS) entry which is preliminary data.</text>
</comment>
<feature type="transmembrane region" description="Helical" evidence="1">
    <location>
        <begin position="189"/>
        <end position="207"/>
    </location>
</feature>
<evidence type="ECO:0000256" key="1">
    <source>
        <dbReference type="SAM" id="Phobius"/>
    </source>
</evidence>
<dbReference type="EMBL" id="JAAQHG020000014">
    <property type="protein sequence ID" value="KAL1586416.1"/>
    <property type="molecule type" value="Genomic_DNA"/>
</dbReference>
<gene>
    <name evidence="2" type="ORF">WHR41_05278</name>
</gene>
<feature type="transmembrane region" description="Helical" evidence="1">
    <location>
        <begin position="12"/>
        <end position="29"/>
    </location>
</feature>
<evidence type="ECO:0000313" key="3">
    <source>
        <dbReference type="Proteomes" id="UP000803884"/>
    </source>
</evidence>
<feature type="transmembrane region" description="Helical" evidence="1">
    <location>
        <begin position="71"/>
        <end position="93"/>
    </location>
</feature>
<protein>
    <submittedName>
        <fullName evidence="2">Uncharacterized protein</fullName>
    </submittedName>
</protein>
<keyword evidence="1" id="KW-0812">Transmembrane</keyword>
<dbReference type="AlphaFoldDB" id="A0AB34KS70"/>
<dbReference type="GeneID" id="96006721"/>
<dbReference type="Proteomes" id="UP000803884">
    <property type="component" value="Unassembled WGS sequence"/>
</dbReference>
<sequence>MTPTPAFQRKASTMLAFAVYLIGISAVIFEKTVVDDLRKHGSKDYCYGFPTSRCRYFNLTPLHLMRNPTTLLMMAGAFAVVASITSLCNIVLVPRLVTGRRRPDDQKEYLVQRLRLLSVVTSLASTIFALAASIYAHLAQNSSSKWRYTDEDSSEQQFTIESWVCQMSTTMKYYTFWNQTCTAARSARWFMFPLLFCLVPLGLLGFLEWRRQIPRARVEMDEKDEKEHMEYEMPA</sequence>
<feature type="transmembrane region" description="Helical" evidence="1">
    <location>
        <begin position="114"/>
        <end position="138"/>
    </location>
</feature>
<keyword evidence="3" id="KW-1185">Reference proteome</keyword>
<name>A0AB34KS70_9PEZI</name>
<keyword evidence="1" id="KW-0472">Membrane</keyword>
<dbReference type="RefSeq" id="XP_069229521.1">
    <property type="nucleotide sequence ID" value="XM_069373883.1"/>
</dbReference>
<organism evidence="2 3">
    <name type="scientific">Cladosporium halotolerans</name>
    <dbReference type="NCBI Taxonomy" id="1052096"/>
    <lineage>
        <taxon>Eukaryota</taxon>
        <taxon>Fungi</taxon>
        <taxon>Dikarya</taxon>
        <taxon>Ascomycota</taxon>
        <taxon>Pezizomycotina</taxon>
        <taxon>Dothideomycetes</taxon>
        <taxon>Dothideomycetidae</taxon>
        <taxon>Cladosporiales</taxon>
        <taxon>Cladosporiaceae</taxon>
        <taxon>Cladosporium</taxon>
    </lineage>
</organism>
<reference evidence="2 3" key="1">
    <citation type="journal article" date="2020" name="Microbiol. Resour. Announc.">
        <title>Draft Genome Sequence of a Cladosporium Species Isolated from the Mesophotic Ascidian Didemnum maculosum.</title>
        <authorList>
            <person name="Gioti A."/>
            <person name="Siaperas R."/>
            <person name="Nikolaivits E."/>
            <person name="Le Goff G."/>
            <person name="Ouazzani J."/>
            <person name="Kotoulas G."/>
            <person name="Topakas E."/>
        </authorList>
    </citation>
    <scope>NUCLEOTIDE SEQUENCE [LARGE SCALE GENOMIC DNA]</scope>
    <source>
        <strain evidence="2 3">TM138-S3</strain>
    </source>
</reference>
<accession>A0AB34KS70</accession>
<evidence type="ECO:0000313" key="2">
    <source>
        <dbReference type="EMBL" id="KAL1586416.1"/>
    </source>
</evidence>
<keyword evidence="1" id="KW-1133">Transmembrane helix</keyword>
<proteinExistence type="predicted"/>